<protein>
    <submittedName>
        <fullName evidence="8">Alanine transaminase</fullName>
        <ecNumber evidence="8">2.6.1.2</ecNumber>
    </submittedName>
</protein>
<feature type="domain" description="Aminotransferase class I/classII large" evidence="7">
    <location>
        <begin position="114"/>
        <end position="502"/>
    </location>
</feature>
<evidence type="ECO:0000256" key="6">
    <source>
        <dbReference type="ARBA" id="ARBA00025785"/>
    </source>
</evidence>
<dbReference type="Pfam" id="PF00155">
    <property type="entry name" value="Aminotran_1_2"/>
    <property type="match status" value="1"/>
</dbReference>
<dbReference type="Gene3D" id="3.40.640.10">
    <property type="entry name" value="Type I PLP-dependent aspartate aminotransferase-like (Major domain)"/>
    <property type="match status" value="1"/>
</dbReference>
<evidence type="ECO:0000256" key="2">
    <source>
        <dbReference type="ARBA" id="ARBA00011738"/>
    </source>
</evidence>
<dbReference type="InterPro" id="IPR015421">
    <property type="entry name" value="PyrdxlP-dep_Trfase_major"/>
</dbReference>
<dbReference type="GO" id="GO:0004021">
    <property type="term" value="F:L-alanine:2-oxoglutarate aminotransferase activity"/>
    <property type="evidence" value="ECO:0007669"/>
    <property type="project" value="UniProtKB-EC"/>
</dbReference>
<evidence type="ECO:0000256" key="5">
    <source>
        <dbReference type="ARBA" id="ARBA00022898"/>
    </source>
</evidence>
<comment type="cofactor">
    <cofactor evidence="1">
        <name>pyridoxal 5'-phosphate</name>
        <dbReference type="ChEBI" id="CHEBI:597326"/>
    </cofactor>
</comment>
<comment type="similarity">
    <text evidence="6">Belongs to the class-I pyridoxal-phosphate-dependent aminotransferase family. Alanine aminotransferase subfamily.</text>
</comment>
<proteinExistence type="inferred from homology"/>
<dbReference type="InterPro" id="IPR004839">
    <property type="entry name" value="Aminotransferase_I/II_large"/>
</dbReference>
<keyword evidence="5" id="KW-0663">Pyridoxal phosphate</keyword>
<evidence type="ECO:0000256" key="1">
    <source>
        <dbReference type="ARBA" id="ARBA00001933"/>
    </source>
</evidence>
<dbReference type="SUPFAM" id="SSF53383">
    <property type="entry name" value="PLP-dependent transferases"/>
    <property type="match status" value="1"/>
</dbReference>
<evidence type="ECO:0000259" key="7">
    <source>
        <dbReference type="Pfam" id="PF00155"/>
    </source>
</evidence>
<dbReference type="InterPro" id="IPR015424">
    <property type="entry name" value="PyrdxlP-dep_Trfase"/>
</dbReference>
<keyword evidence="9" id="KW-1185">Reference proteome</keyword>
<evidence type="ECO:0000313" key="9">
    <source>
        <dbReference type="Proteomes" id="UP001219933"/>
    </source>
</evidence>
<keyword evidence="3 8" id="KW-0032">Aminotransferase</keyword>
<evidence type="ECO:0000256" key="3">
    <source>
        <dbReference type="ARBA" id="ARBA00022576"/>
    </source>
</evidence>
<dbReference type="FunFam" id="3.40.640.10:FF:000012">
    <property type="entry name" value="alanine aminotransferase 2"/>
    <property type="match status" value="1"/>
</dbReference>
<evidence type="ECO:0000256" key="4">
    <source>
        <dbReference type="ARBA" id="ARBA00022679"/>
    </source>
</evidence>
<dbReference type="Gene3D" id="1.10.287.1970">
    <property type="match status" value="1"/>
</dbReference>
<dbReference type="CDD" id="cd00609">
    <property type="entry name" value="AAT_like"/>
    <property type="match status" value="1"/>
</dbReference>
<name>A0AAF0ET05_9BASI</name>
<dbReference type="FunFam" id="3.90.1150.10:FF:000151">
    <property type="entry name" value="Alanine aminotransferase 2"/>
    <property type="match status" value="1"/>
</dbReference>
<dbReference type="EMBL" id="CP119878">
    <property type="protein sequence ID" value="WFD34700.1"/>
    <property type="molecule type" value="Genomic_DNA"/>
</dbReference>
<reference evidence="8" key="1">
    <citation type="submission" date="2023-03" db="EMBL/GenBank/DDBJ databases">
        <title>Mating type loci evolution in Malassezia.</title>
        <authorList>
            <person name="Coelho M.A."/>
        </authorList>
    </citation>
    <scope>NUCLEOTIDE SEQUENCE</scope>
    <source>
        <strain evidence="8">CBS 11721</strain>
    </source>
</reference>
<organism evidence="8 9">
    <name type="scientific">Malassezia cuniculi</name>
    <dbReference type="NCBI Taxonomy" id="948313"/>
    <lineage>
        <taxon>Eukaryota</taxon>
        <taxon>Fungi</taxon>
        <taxon>Dikarya</taxon>
        <taxon>Basidiomycota</taxon>
        <taxon>Ustilaginomycotina</taxon>
        <taxon>Malasseziomycetes</taxon>
        <taxon>Malasseziales</taxon>
        <taxon>Malasseziaceae</taxon>
        <taxon>Malassezia</taxon>
    </lineage>
</organism>
<dbReference type="EC" id="2.6.1.2" evidence="8"/>
<dbReference type="AlphaFoldDB" id="A0AAF0ET05"/>
<gene>
    <name evidence="8" type="primary">ALT1</name>
    <name evidence="8" type="ORF">MCUN1_001544</name>
</gene>
<dbReference type="Proteomes" id="UP001219933">
    <property type="component" value="Chromosome 2"/>
</dbReference>
<dbReference type="Gene3D" id="3.90.1150.10">
    <property type="entry name" value="Aspartate Aminotransferase, domain 1"/>
    <property type="match status" value="1"/>
</dbReference>
<dbReference type="InterPro" id="IPR045088">
    <property type="entry name" value="ALAT1/2-like"/>
</dbReference>
<dbReference type="InterPro" id="IPR015422">
    <property type="entry name" value="PyrdxlP-dep_Trfase_small"/>
</dbReference>
<dbReference type="PANTHER" id="PTHR11751">
    <property type="entry name" value="ALANINE AMINOTRANSFERASE"/>
    <property type="match status" value="1"/>
</dbReference>
<dbReference type="GO" id="GO:0030170">
    <property type="term" value="F:pyridoxal phosphate binding"/>
    <property type="evidence" value="ECO:0007669"/>
    <property type="project" value="InterPro"/>
</dbReference>
<sequence length="515" mass="57102">MRVWHNSIIRTMSTKSRALTLDKINPNVRNVEYAVRGAVPSHAAELESQIERGSGDLPFDSIVWSNIGNPQQQPNLAQPPLTFWRQVAALVELPSLLDTPDLPKDIRDTLFAPDAQERARELLKCFGSVGAYTASKGSPRVRRSVCEFLKERDGYDENIENIYLTAGASAGVALLFQVLFHGLDQGVLIPIPQYPLYSATLSLHNVGALHYPLDFAKSWGPDMSKVDESIAEAKKRGVDPRAIVVINPGNPTGACMSSEEISQILHLAHREGLVVFADEVYQTNIYQDKYPFVSFRKVLLDLAHSSDASEREVGLSVPLVSLHSISKGFTGECGRRGGYFELTNFPEDIEAEVNKLASVNLCPPVQGQIGVDLMVRPPKEGEPSYELWRKESSKILDTMKQRSEDMAASFGKLPGLTIEPAMGAMYLYPKIHIPHKAVEHAKENGRKVDEFYCLELLDATGICVVPGSGFGSTPVEHEDGSVDAFFRTTVLAKQTDQLIERFGKFHVSFMERFRD</sequence>
<keyword evidence="4 8" id="KW-0808">Transferase</keyword>
<comment type="subunit">
    <text evidence="2">Homodimer.</text>
</comment>
<dbReference type="PANTHER" id="PTHR11751:SF29">
    <property type="entry name" value="ALANINE TRANSAMINASE"/>
    <property type="match status" value="1"/>
</dbReference>
<evidence type="ECO:0000313" key="8">
    <source>
        <dbReference type="EMBL" id="WFD34700.1"/>
    </source>
</evidence>
<accession>A0AAF0ET05</accession>